<keyword evidence="3" id="KW-0695">RNA-directed DNA polymerase</keyword>
<dbReference type="PROSITE" id="PS50878">
    <property type="entry name" value="RT_POL"/>
    <property type="match status" value="1"/>
</dbReference>
<evidence type="ECO:0000313" key="3">
    <source>
        <dbReference type="EMBL" id="KAB5588067.1"/>
    </source>
</evidence>
<comment type="caution">
    <text evidence="3">The sequence shown here is derived from an EMBL/GenBank/DDBJ whole genome shotgun (WGS) entry which is preliminary data.</text>
</comment>
<protein>
    <submittedName>
        <fullName evidence="3">Reverse transcriptase</fullName>
    </submittedName>
</protein>
<feature type="region of interest" description="Disordered" evidence="1">
    <location>
        <begin position="1"/>
        <end position="58"/>
    </location>
</feature>
<keyword evidence="3" id="KW-0548">Nucleotidyltransferase</keyword>
<dbReference type="SUPFAM" id="SSF56219">
    <property type="entry name" value="DNase I-like"/>
    <property type="match status" value="1"/>
</dbReference>
<feature type="region of interest" description="Disordered" evidence="1">
    <location>
        <begin position="374"/>
        <end position="398"/>
    </location>
</feature>
<sequence>MSAIANTQPPAPPVEIPPDAGGTKNEDSSTSPAATVVAPGGLDRTLPAPSPDLRNASDQFLEETFKDFMVMNREVKEKKRKKGLKVETQGSPLIPVPISHNPSPLIPAPRPHNPSRESSPSPPRVSLALPDPITHPIAPLTPLPGTNRPTPFPHSPLPSEADEPSIAKKVAESMLDIATKDILDRLTTPVVLNPPGDEKLALPQLLGGPWDQIRVAMRRRAACPYAKAGESALSPIELRLWGDILNQVNGFASEVSDFLNNFHSSPHRSGIPNHVETTNAETITPEPAHFAWSGDDITLAMQSAVFAITREFMTWEQALQRASDFDAAHKQHHTPPEGNALGLTVQAPPTMQPPPTTSQPPLSTLLFTKPASPRVPPPTLEAGQATRTSTVPVPPPQAPIKTWVKVAAPKDPRPTPAKGTNPPILNTSAIQKELSQIKASKAMPTNTTDAERDEDGWNVQRKGKKTKTVPAPTAALPAGVIPLCRGGAKSSEQGKRTDLEVAFKPKSPLDVDLVKARANPNESCSCLMWLLKHCNELTSSKEYKDKTDIRTTIKEVELFAPGLCGVMGLRGTVMVQCTSGWTRMRILHFLAWATDPDTSKWLDRINTKEEILSILQDFAPRELLTRFPPVDVCFFKPDAVVGQCQPGGFETIVVSVDDPTGEAYTAYSNARLSFGYRNSFVSLHTTCPKIAECKRCCSYQCAQPQACSAPMRCYKCGERHDPKNHDSRCSQCWAQKLADKPGHVCTCAPRCANCKGAHVFGNPLCLGRLKFAAVPAVPFTSEYAPIDLRNINPPGGTPWSQASMCTPPMGVISPKVQIDEDEAMPPPLALAENGLISREIMQVNVVKSNTRIHALLASPDYNDISILIVSDPWWGPIGTTKHDTNDQHRLLGAPANPLWRCFAPPIDTQNPASPPSCIIVPVYLHGPKHAEAAEALFQLPMIETPTLVCGDFNIQHPEFVDFPGAKVKTSALGCAFTDWLLDSNLHVLNDLHCLTREPRVQGHAPSIIDFTIANGALFSMDIISDWDSSFAHSLNSDHAAIFFTIHAPRVSEHPTRQFRFIIDPLMEDDWIAAFEHRVLEVGLKDVITCPQEVEELASGLLSACTWATEAVMECRPTQCKAPRAPWWNEDCSAACGRVVTAKEEGMDRDEIRARTSHLWYCIRKAKRSFFDEICSTARPDNIWGINQWYRGWKSYGLPTLRGLDGSLATTNSAKAELLHNTFFPYTPATPAGLSVEGMAQNAELPFPTISRGEIADILASCSNKSAPGDLIEVLYNAMLSFEYHPVCLKNALIAPILKPNKFDFASPKVYRPISLLEILSKLFEKIMVVRFTTLSGLHGLIPPEQFRGKDMTSCMDAGLSLIHDIESSWAARKQASITLLDISGYFNNIDHDLLVSYLSDWMASFRINDEVGAAFELRGRGIPQGSPLLPVFSSIFTAPMLSSLRARGVQVRAYIDDLCIFKQGDSQESCIAGLLEGTRTTLEALTDMGLSAERSKTKLIHFAKNAQEMTKNLPLVLGDKAEDIV</sequence>
<evidence type="ECO:0000256" key="1">
    <source>
        <dbReference type="SAM" id="MobiDB-lite"/>
    </source>
</evidence>
<dbReference type="GO" id="GO:0003964">
    <property type="term" value="F:RNA-directed DNA polymerase activity"/>
    <property type="evidence" value="ECO:0007669"/>
    <property type="project" value="UniProtKB-KW"/>
</dbReference>
<proteinExistence type="predicted"/>
<gene>
    <name evidence="3" type="ORF">CTheo_8490</name>
</gene>
<keyword evidence="4" id="KW-1185">Reference proteome</keyword>
<evidence type="ECO:0000313" key="4">
    <source>
        <dbReference type="Proteomes" id="UP000383932"/>
    </source>
</evidence>
<dbReference type="OrthoDB" id="4778860at2759"/>
<dbReference type="Gene3D" id="3.30.70.270">
    <property type="match status" value="1"/>
</dbReference>
<dbReference type="InterPro" id="IPR036691">
    <property type="entry name" value="Endo/exonu/phosph_ase_sf"/>
</dbReference>
<dbReference type="Pfam" id="PF00078">
    <property type="entry name" value="RVT_1"/>
    <property type="match status" value="1"/>
</dbReference>
<dbReference type="InterPro" id="IPR005135">
    <property type="entry name" value="Endo/exonuclease/phosphatase"/>
</dbReference>
<keyword evidence="3" id="KW-0808">Transferase</keyword>
<dbReference type="CDD" id="cd01650">
    <property type="entry name" value="RT_nLTR_like"/>
    <property type="match status" value="1"/>
</dbReference>
<dbReference type="InterPro" id="IPR000477">
    <property type="entry name" value="RT_dom"/>
</dbReference>
<accession>A0A5N5Q9I2</accession>
<reference evidence="3 4" key="1">
    <citation type="journal article" date="2019" name="Fungal Biol. Biotechnol.">
        <title>Draft genome sequence of fastidious pathogen Ceratobasidium theobromae, which causes vascular-streak dieback in Theobroma cacao.</title>
        <authorList>
            <person name="Ali S.S."/>
            <person name="Asman A."/>
            <person name="Shao J."/>
            <person name="Firmansyah A.P."/>
            <person name="Susilo A.W."/>
            <person name="Rosmana A."/>
            <person name="McMahon P."/>
            <person name="Junaid M."/>
            <person name="Guest D."/>
            <person name="Kheng T.Y."/>
            <person name="Meinhardt L.W."/>
            <person name="Bailey B.A."/>
        </authorList>
    </citation>
    <scope>NUCLEOTIDE SEQUENCE [LARGE SCALE GENOMIC DNA]</scope>
    <source>
        <strain evidence="3 4">CT2</strain>
    </source>
</reference>
<dbReference type="Gene3D" id="3.60.10.10">
    <property type="entry name" value="Endonuclease/exonuclease/phosphatase"/>
    <property type="match status" value="1"/>
</dbReference>
<name>A0A5N5Q9I2_9AGAM</name>
<dbReference type="Pfam" id="PF14529">
    <property type="entry name" value="Exo_endo_phos_2"/>
    <property type="match status" value="1"/>
</dbReference>
<feature type="domain" description="Reverse transcriptase" evidence="2">
    <location>
        <begin position="1277"/>
        <end position="1517"/>
    </location>
</feature>
<dbReference type="InterPro" id="IPR043128">
    <property type="entry name" value="Rev_trsase/Diguanyl_cyclase"/>
</dbReference>
<dbReference type="PANTHER" id="PTHR33481">
    <property type="entry name" value="REVERSE TRANSCRIPTASE"/>
    <property type="match status" value="1"/>
</dbReference>
<organism evidence="3 4">
    <name type="scientific">Ceratobasidium theobromae</name>
    <dbReference type="NCBI Taxonomy" id="1582974"/>
    <lineage>
        <taxon>Eukaryota</taxon>
        <taxon>Fungi</taxon>
        <taxon>Dikarya</taxon>
        <taxon>Basidiomycota</taxon>
        <taxon>Agaricomycotina</taxon>
        <taxon>Agaricomycetes</taxon>
        <taxon>Cantharellales</taxon>
        <taxon>Ceratobasidiaceae</taxon>
        <taxon>Ceratobasidium</taxon>
    </lineage>
</organism>
<dbReference type="PANTHER" id="PTHR33481:SF1">
    <property type="entry name" value="ENDONUCLEASE_EXONUCLEASE_PHOSPHATASE DOMAIN-CONTAINING PROTEIN-RELATED"/>
    <property type="match status" value="1"/>
</dbReference>
<dbReference type="EMBL" id="SSOP01000590">
    <property type="protein sequence ID" value="KAB5588067.1"/>
    <property type="molecule type" value="Genomic_DNA"/>
</dbReference>
<evidence type="ECO:0000259" key="2">
    <source>
        <dbReference type="PROSITE" id="PS50878"/>
    </source>
</evidence>
<dbReference type="Proteomes" id="UP000383932">
    <property type="component" value="Unassembled WGS sequence"/>
</dbReference>
<feature type="region of interest" description="Disordered" evidence="1">
    <location>
        <begin position="76"/>
        <end position="162"/>
    </location>
</feature>